<keyword evidence="2" id="KW-1185">Reference proteome</keyword>
<accession>A0A8J2HYG8</accession>
<organism evidence="1 2">
    <name type="scientific">Alternaria atra</name>
    <dbReference type="NCBI Taxonomy" id="119953"/>
    <lineage>
        <taxon>Eukaryota</taxon>
        <taxon>Fungi</taxon>
        <taxon>Dikarya</taxon>
        <taxon>Ascomycota</taxon>
        <taxon>Pezizomycotina</taxon>
        <taxon>Dothideomycetes</taxon>
        <taxon>Pleosporomycetidae</taxon>
        <taxon>Pleosporales</taxon>
        <taxon>Pleosporineae</taxon>
        <taxon>Pleosporaceae</taxon>
        <taxon>Alternaria</taxon>
        <taxon>Alternaria sect. Ulocladioides</taxon>
    </lineage>
</organism>
<evidence type="ECO:0000313" key="1">
    <source>
        <dbReference type="EMBL" id="CAG5156616.1"/>
    </source>
</evidence>
<dbReference type="RefSeq" id="XP_043167959.1">
    <property type="nucleotide sequence ID" value="XM_043312024.1"/>
</dbReference>
<proteinExistence type="predicted"/>
<evidence type="ECO:0000313" key="2">
    <source>
        <dbReference type="Proteomes" id="UP000676310"/>
    </source>
</evidence>
<comment type="caution">
    <text evidence="1">The sequence shown here is derived from an EMBL/GenBank/DDBJ whole genome shotgun (WGS) entry which is preliminary data.</text>
</comment>
<dbReference type="EMBL" id="CAJRGZ010000017">
    <property type="protein sequence ID" value="CAG5156616.1"/>
    <property type="molecule type" value="Genomic_DNA"/>
</dbReference>
<sequence length="118" mass="13530">MATFNETAFSRLRWAIFEDPSTILVADDASMSDVVKQLHEYFQQQKAKIPEALKPIHNVQQGLEVDTPIPQGARVFFEGFESTKVTGDGTVDIAIWLQDQDEFSVEQFWQNRYQDCLS</sequence>
<dbReference type="OrthoDB" id="3783451at2759"/>
<gene>
    <name evidence="1" type="ORF">ALTATR162_LOCUS4413</name>
</gene>
<dbReference type="Proteomes" id="UP000676310">
    <property type="component" value="Unassembled WGS sequence"/>
</dbReference>
<reference evidence="1" key="1">
    <citation type="submission" date="2021-05" db="EMBL/GenBank/DDBJ databases">
        <authorList>
            <person name="Stam R."/>
        </authorList>
    </citation>
    <scope>NUCLEOTIDE SEQUENCE</scope>
    <source>
        <strain evidence="1">CS162</strain>
    </source>
</reference>
<name>A0A8J2HYG8_9PLEO</name>
<protein>
    <submittedName>
        <fullName evidence="1">Uncharacterized protein</fullName>
    </submittedName>
</protein>
<dbReference type="AlphaFoldDB" id="A0A8J2HYG8"/>
<dbReference type="GeneID" id="67016078"/>